<dbReference type="Pfam" id="PF04542">
    <property type="entry name" value="Sigma70_r2"/>
    <property type="match status" value="1"/>
</dbReference>
<dbReference type="Gene3D" id="1.10.1740.10">
    <property type="match status" value="1"/>
</dbReference>
<evidence type="ECO:0000313" key="9">
    <source>
        <dbReference type="EMBL" id="KAB7851307.1"/>
    </source>
</evidence>
<dbReference type="PANTHER" id="PTHR43133:SF8">
    <property type="entry name" value="RNA POLYMERASE SIGMA FACTOR HI_1459-RELATED"/>
    <property type="match status" value="1"/>
</dbReference>
<feature type="compositionally biased region" description="Low complexity" evidence="6">
    <location>
        <begin position="172"/>
        <end position="193"/>
    </location>
</feature>
<dbReference type="InterPro" id="IPR013325">
    <property type="entry name" value="RNA_pol_sigma_r2"/>
</dbReference>
<comment type="similarity">
    <text evidence="1">Belongs to the sigma-70 factor family. ECF subfamily.</text>
</comment>
<keyword evidence="3" id="KW-0731">Sigma factor</keyword>
<proteinExistence type="inferred from homology"/>
<organism evidence="9 10">
    <name type="scientific">Streptomyces mobaraensis</name>
    <name type="common">Streptoverticillium mobaraense</name>
    <dbReference type="NCBI Taxonomy" id="35621"/>
    <lineage>
        <taxon>Bacteria</taxon>
        <taxon>Bacillati</taxon>
        <taxon>Actinomycetota</taxon>
        <taxon>Actinomycetes</taxon>
        <taxon>Kitasatosporales</taxon>
        <taxon>Streptomycetaceae</taxon>
        <taxon>Streptomyces</taxon>
    </lineage>
</organism>
<dbReference type="InterPro" id="IPR039425">
    <property type="entry name" value="RNA_pol_sigma-70-like"/>
</dbReference>
<keyword evidence="5" id="KW-0804">Transcription</keyword>
<name>A0A5N5WEF3_STRMB</name>
<evidence type="ECO:0000256" key="6">
    <source>
        <dbReference type="SAM" id="MobiDB-lite"/>
    </source>
</evidence>
<feature type="domain" description="RNA polymerase sigma-70 region 2" evidence="7">
    <location>
        <begin position="20"/>
        <end position="83"/>
    </location>
</feature>
<dbReference type="GO" id="GO:0003677">
    <property type="term" value="F:DNA binding"/>
    <property type="evidence" value="ECO:0007669"/>
    <property type="project" value="UniProtKB-KW"/>
</dbReference>
<evidence type="ECO:0000256" key="2">
    <source>
        <dbReference type="ARBA" id="ARBA00023015"/>
    </source>
</evidence>
<dbReference type="Pfam" id="PF08281">
    <property type="entry name" value="Sigma70_r4_2"/>
    <property type="match status" value="1"/>
</dbReference>
<dbReference type="Gene3D" id="1.10.10.10">
    <property type="entry name" value="Winged helix-like DNA-binding domain superfamily/Winged helix DNA-binding domain"/>
    <property type="match status" value="1"/>
</dbReference>
<sequence>MERWPDADRLSFWAFHLARRRDYMRFAYARLGSDADAEEAVDLAFEAVMHSWPRMLRMAHLEQYAWTILKHRICDQWRRRRRRPEPMDTAAFEAALRDQAEDPYELLADFIQLNEAIGGLSERQRDAVVLRYRIGYTTSEAAELLGIEEATVRSHVSQACRRLARVLRTGVTGAPRGEGTPGAPGAPEATADTAPREETP</sequence>
<dbReference type="SUPFAM" id="SSF88659">
    <property type="entry name" value="Sigma3 and sigma4 domains of RNA polymerase sigma factors"/>
    <property type="match status" value="1"/>
</dbReference>
<protein>
    <submittedName>
        <fullName evidence="9">Sigma-70 family RNA polymerase sigma factor</fullName>
    </submittedName>
</protein>
<evidence type="ECO:0000256" key="3">
    <source>
        <dbReference type="ARBA" id="ARBA00023082"/>
    </source>
</evidence>
<dbReference type="InterPro" id="IPR014284">
    <property type="entry name" value="RNA_pol_sigma-70_dom"/>
</dbReference>
<dbReference type="GO" id="GO:0016987">
    <property type="term" value="F:sigma factor activity"/>
    <property type="evidence" value="ECO:0007669"/>
    <property type="project" value="UniProtKB-KW"/>
</dbReference>
<evidence type="ECO:0000313" key="10">
    <source>
        <dbReference type="Proteomes" id="UP000327000"/>
    </source>
</evidence>
<dbReference type="InterPro" id="IPR007627">
    <property type="entry name" value="RNA_pol_sigma70_r2"/>
</dbReference>
<feature type="region of interest" description="Disordered" evidence="6">
    <location>
        <begin position="171"/>
        <end position="200"/>
    </location>
</feature>
<dbReference type="NCBIfam" id="TIGR02937">
    <property type="entry name" value="sigma70-ECF"/>
    <property type="match status" value="1"/>
</dbReference>
<evidence type="ECO:0000259" key="8">
    <source>
        <dbReference type="Pfam" id="PF08281"/>
    </source>
</evidence>
<reference evidence="9 10" key="1">
    <citation type="journal article" date="2019" name="Microb. Cell Fact.">
        <title>Exploring novel herbicidin analogues by transcriptional regulator overexpression and MS/MS molecular networking.</title>
        <authorList>
            <person name="Shi Y."/>
            <person name="Gu R."/>
            <person name="Li Y."/>
            <person name="Wang X."/>
            <person name="Ren W."/>
            <person name="Li X."/>
            <person name="Wang L."/>
            <person name="Xie Y."/>
            <person name="Hong B."/>
        </authorList>
    </citation>
    <scope>NUCLEOTIDE SEQUENCE [LARGE SCALE GENOMIC DNA]</scope>
    <source>
        <strain evidence="9 10">US-43</strain>
    </source>
</reference>
<dbReference type="AlphaFoldDB" id="A0A5N5WEF3"/>
<evidence type="ECO:0000256" key="1">
    <source>
        <dbReference type="ARBA" id="ARBA00010641"/>
    </source>
</evidence>
<comment type="caution">
    <text evidence="9">The sequence shown here is derived from an EMBL/GenBank/DDBJ whole genome shotgun (WGS) entry which is preliminary data.</text>
</comment>
<dbReference type="Proteomes" id="UP000327000">
    <property type="component" value="Unassembled WGS sequence"/>
</dbReference>
<dbReference type="InterPro" id="IPR036388">
    <property type="entry name" value="WH-like_DNA-bd_sf"/>
</dbReference>
<dbReference type="CDD" id="cd06171">
    <property type="entry name" value="Sigma70_r4"/>
    <property type="match status" value="1"/>
</dbReference>
<dbReference type="InterPro" id="IPR013324">
    <property type="entry name" value="RNA_pol_sigma_r3/r4-like"/>
</dbReference>
<accession>A0A5N5WEF3</accession>
<dbReference type="OrthoDB" id="4350410at2"/>
<evidence type="ECO:0000256" key="4">
    <source>
        <dbReference type="ARBA" id="ARBA00023125"/>
    </source>
</evidence>
<feature type="domain" description="RNA polymerase sigma factor 70 region 4 type 2" evidence="8">
    <location>
        <begin position="112"/>
        <end position="163"/>
    </location>
</feature>
<dbReference type="GO" id="GO:0006352">
    <property type="term" value="P:DNA-templated transcription initiation"/>
    <property type="evidence" value="ECO:0007669"/>
    <property type="project" value="InterPro"/>
</dbReference>
<dbReference type="SUPFAM" id="SSF88946">
    <property type="entry name" value="Sigma2 domain of RNA polymerase sigma factors"/>
    <property type="match status" value="1"/>
</dbReference>
<evidence type="ECO:0000256" key="5">
    <source>
        <dbReference type="ARBA" id="ARBA00023163"/>
    </source>
</evidence>
<dbReference type="PANTHER" id="PTHR43133">
    <property type="entry name" value="RNA POLYMERASE ECF-TYPE SIGMA FACTO"/>
    <property type="match status" value="1"/>
</dbReference>
<dbReference type="InterPro" id="IPR013249">
    <property type="entry name" value="RNA_pol_sigma70_r4_t2"/>
</dbReference>
<dbReference type="EMBL" id="VOKX01000007">
    <property type="protein sequence ID" value="KAB7851307.1"/>
    <property type="molecule type" value="Genomic_DNA"/>
</dbReference>
<gene>
    <name evidence="9" type="ORF">FRZ00_03795</name>
</gene>
<keyword evidence="10" id="KW-1185">Reference proteome</keyword>
<keyword evidence="2" id="KW-0805">Transcription regulation</keyword>
<evidence type="ECO:0000259" key="7">
    <source>
        <dbReference type="Pfam" id="PF04542"/>
    </source>
</evidence>
<keyword evidence="4" id="KW-0238">DNA-binding</keyword>